<protein>
    <recommendedName>
        <fullName evidence="3">HEAT repeat domain-containing protein</fullName>
    </recommendedName>
</protein>
<accession>A0ABS7IWZ3</accession>
<name>A0ABS7IWZ3_9SPHN</name>
<sequence length="320" mass="34584">MRIDPQLATLRGDPASQRAVQLRLEGIRDEWLAGEAAPVRAALAEYGRGAKFAELEALRNLVEQQGEAHSFVDAMMRPMTAALAEAPLGQIPFRHQKSGHFSTLELMRSGRAGLTLITYEEFDQPSASAGFASGDLHEVVLAGAADVRHLELLEENATHAAIDCTTRRVVASDTLRCTGPGETRLVERVHGRLVMLRIARTDENPKETRQYALDDGRLIHRASGSREESRREMAMALLGRMGRKDAAPVLAELAGEGSAHIRWQSLRECLALDSGAGFDALCRVAAGPADPLAVPAGALRAQLAEAYPQLLERSAEACPA</sequence>
<dbReference type="EMBL" id="JAIGNK010000001">
    <property type="protein sequence ID" value="MBX7456795.1"/>
    <property type="molecule type" value="Genomic_DNA"/>
</dbReference>
<organism evidence="1 2">
    <name type="scientific">Qipengyuania polymorpha</name>
    <dbReference type="NCBI Taxonomy" id="2867234"/>
    <lineage>
        <taxon>Bacteria</taxon>
        <taxon>Pseudomonadati</taxon>
        <taxon>Pseudomonadota</taxon>
        <taxon>Alphaproteobacteria</taxon>
        <taxon>Sphingomonadales</taxon>
        <taxon>Erythrobacteraceae</taxon>
        <taxon>Qipengyuania</taxon>
    </lineage>
</organism>
<keyword evidence="2" id="KW-1185">Reference proteome</keyword>
<gene>
    <name evidence="1" type="ORF">K3152_00900</name>
</gene>
<dbReference type="RefSeq" id="WP_221572229.1">
    <property type="nucleotide sequence ID" value="NZ_JAIGNK010000001.1"/>
</dbReference>
<evidence type="ECO:0000313" key="1">
    <source>
        <dbReference type="EMBL" id="MBX7456795.1"/>
    </source>
</evidence>
<evidence type="ECO:0000313" key="2">
    <source>
        <dbReference type="Proteomes" id="UP000783253"/>
    </source>
</evidence>
<dbReference type="Proteomes" id="UP000783253">
    <property type="component" value="Unassembled WGS sequence"/>
</dbReference>
<comment type="caution">
    <text evidence="1">The sequence shown here is derived from an EMBL/GenBank/DDBJ whole genome shotgun (WGS) entry which is preliminary data.</text>
</comment>
<proteinExistence type="predicted"/>
<reference evidence="1 2" key="1">
    <citation type="submission" date="2021-08" db="EMBL/GenBank/DDBJ databases">
        <title>Comparative Genomics Analysis of the Genus Qipengyuania Reveals Extensive Genetic Diversity and Metabolic Versatility, Including the Description of Fifteen Novel Species.</title>
        <authorList>
            <person name="Liu Y."/>
        </authorList>
    </citation>
    <scope>NUCLEOTIDE SEQUENCE [LARGE SCALE GENOMIC DNA]</scope>
    <source>
        <strain evidence="1 2">1NDH17</strain>
    </source>
</reference>
<evidence type="ECO:0008006" key="3">
    <source>
        <dbReference type="Google" id="ProtNLM"/>
    </source>
</evidence>